<name>A0A4R1MRW2_9FIRM</name>
<organism evidence="1 2">
    <name type="scientific">Natranaerovirga hydrolytica</name>
    <dbReference type="NCBI Taxonomy" id="680378"/>
    <lineage>
        <taxon>Bacteria</taxon>
        <taxon>Bacillati</taxon>
        <taxon>Bacillota</taxon>
        <taxon>Clostridia</taxon>
        <taxon>Lachnospirales</taxon>
        <taxon>Natranaerovirgaceae</taxon>
        <taxon>Natranaerovirga</taxon>
    </lineage>
</organism>
<keyword evidence="2" id="KW-1185">Reference proteome</keyword>
<evidence type="ECO:0000313" key="1">
    <source>
        <dbReference type="EMBL" id="TCK92653.1"/>
    </source>
</evidence>
<evidence type="ECO:0000313" key="2">
    <source>
        <dbReference type="Proteomes" id="UP000294545"/>
    </source>
</evidence>
<dbReference type="InterPro" id="IPR011051">
    <property type="entry name" value="RmlC_Cupin_sf"/>
</dbReference>
<comment type="caution">
    <text evidence="1">The sequence shown here is derived from an EMBL/GenBank/DDBJ whole genome shotgun (WGS) entry which is preliminary data.</text>
</comment>
<dbReference type="AlphaFoldDB" id="A0A4R1MRW2"/>
<accession>A0A4R1MRW2</accession>
<dbReference type="EMBL" id="SMGQ01000013">
    <property type="protein sequence ID" value="TCK92653.1"/>
    <property type="molecule type" value="Genomic_DNA"/>
</dbReference>
<dbReference type="SUPFAM" id="SSF51182">
    <property type="entry name" value="RmlC-like cupins"/>
    <property type="match status" value="1"/>
</dbReference>
<dbReference type="OrthoDB" id="2081481at2"/>
<proteinExistence type="predicted"/>
<dbReference type="RefSeq" id="WP_132282519.1">
    <property type="nucleotide sequence ID" value="NZ_SMGQ01000013.1"/>
</dbReference>
<gene>
    <name evidence="1" type="ORF">EDC19_1805</name>
</gene>
<sequence length="175" mass="20089">MDYVIEEVKDFYKIIKLKPFRRTEGVTFDILSNEMLPQINSIDKVIHKEEAISPGSVEGVERPWYMHPFQEDNLMVLYGTRHVDIYSSKHKQMKSFTVTPDKVICDGEVIADNGAMLVWSTNVFHRIVSGKEGSASLNLATHHEGIDMDTNFSIYDLDINTGEYKVIRKGELDQF</sequence>
<protein>
    <submittedName>
        <fullName evidence="1">Uncharacterized protein</fullName>
    </submittedName>
</protein>
<dbReference type="Proteomes" id="UP000294545">
    <property type="component" value="Unassembled WGS sequence"/>
</dbReference>
<reference evidence="1 2" key="1">
    <citation type="submission" date="2019-03" db="EMBL/GenBank/DDBJ databases">
        <title>Genomic Encyclopedia of Type Strains, Phase IV (KMG-IV): sequencing the most valuable type-strain genomes for metagenomic binning, comparative biology and taxonomic classification.</title>
        <authorList>
            <person name="Goeker M."/>
        </authorList>
    </citation>
    <scope>NUCLEOTIDE SEQUENCE [LARGE SCALE GENOMIC DNA]</scope>
    <source>
        <strain evidence="1 2">DSM 24176</strain>
    </source>
</reference>